<keyword evidence="2" id="KW-1133">Transmembrane helix</keyword>
<feature type="transmembrane region" description="Helical" evidence="2">
    <location>
        <begin position="141"/>
        <end position="162"/>
    </location>
</feature>
<reference evidence="4" key="2">
    <citation type="submission" date="2023-05" db="EMBL/GenBank/DDBJ databases">
        <authorList>
            <consortium name="Lawrence Berkeley National Laboratory"/>
            <person name="Steindorff A."/>
            <person name="Hensen N."/>
            <person name="Bonometti L."/>
            <person name="Westerberg I."/>
            <person name="Brannstrom I.O."/>
            <person name="Guillou S."/>
            <person name="Cros-Aarteil S."/>
            <person name="Calhoun S."/>
            <person name="Haridas S."/>
            <person name="Kuo A."/>
            <person name="Mondo S."/>
            <person name="Pangilinan J."/>
            <person name="Riley R."/>
            <person name="Labutti K."/>
            <person name="Andreopoulos B."/>
            <person name="Lipzen A."/>
            <person name="Chen C."/>
            <person name="Yanf M."/>
            <person name="Daum C."/>
            <person name="Ng V."/>
            <person name="Clum A."/>
            <person name="Ohm R."/>
            <person name="Martin F."/>
            <person name="Silar P."/>
            <person name="Natvig D."/>
            <person name="Lalanne C."/>
            <person name="Gautier V."/>
            <person name="Ament-Velasquez S.L."/>
            <person name="Kruys A."/>
            <person name="Hutchinson M.I."/>
            <person name="Powell A.J."/>
            <person name="Barry K."/>
            <person name="Miller A.N."/>
            <person name="Grigoriev I.V."/>
            <person name="Debuchy R."/>
            <person name="Gladieux P."/>
            <person name="Thoren M.H."/>
            <person name="Johannesson H."/>
        </authorList>
    </citation>
    <scope>NUCLEOTIDE SEQUENCE</scope>
    <source>
        <strain evidence="4">CBS 731.68</strain>
    </source>
</reference>
<proteinExistence type="predicted"/>
<dbReference type="GeneID" id="87825237"/>
<dbReference type="Proteomes" id="UP001302602">
    <property type="component" value="Unassembled WGS sequence"/>
</dbReference>
<dbReference type="EMBL" id="MU853224">
    <property type="protein sequence ID" value="KAK4126684.1"/>
    <property type="molecule type" value="Genomic_DNA"/>
</dbReference>
<accession>A0AAN6Z737</accession>
<name>A0AAN6Z737_9PEZI</name>
<dbReference type="AlphaFoldDB" id="A0AAN6Z737"/>
<evidence type="ECO:0000313" key="4">
    <source>
        <dbReference type="EMBL" id="KAK4126684.1"/>
    </source>
</evidence>
<evidence type="ECO:0000256" key="1">
    <source>
        <dbReference type="SAM" id="MobiDB-lite"/>
    </source>
</evidence>
<protein>
    <submittedName>
        <fullName evidence="4">Uncharacterized protein</fullName>
    </submittedName>
</protein>
<evidence type="ECO:0000256" key="2">
    <source>
        <dbReference type="SAM" id="Phobius"/>
    </source>
</evidence>
<gene>
    <name evidence="4" type="ORF">N657DRAFT_566934</name>
</gene>
<keyword evidence="2" id="KW-0812">Transmembrane</keyword>
<feature type="chain" id="PRO_5042853626" evidence="3">
    <location>
        <begin position="18"/>
        <end position="163"/>
    </location>
</feature>
<dbReference type="RefSeq" id="XP_062650455.1">
    <property type="nucleotide sequence ID" value="XM_062788467.1"/>
</dbReference>
<comment type="caution">
    <text evidence="4">The sequence shown here is derived from an EMBL/GenBank/DDBJ whole genome shotgun (WGS) entry which is preliminary data.</text>
</comment>
<keyword evidence="5" id="KW-1185">Reference proteome</keyword>
<evidence type="ECO:0000313" key="5">
    <source>
        <dbReference type="Proteomes" id="UP001302602"/>
    </source>
</evidence>
<organism evidence="4 5">
    <name type="scientific">Parathielavia appendiculata</name>
    <dbReference type="NCBI Taxonomy" id="2587402"/>
    <lineage>
        <taxon>Eukaryota</taxon>
        <taxon>Fungi</taxon>
        <taxon>Dikarya</taxon>
        <taxon>Ascomycota</taxon>
        <taxon>Pezizomycotina</taxon>
        <taxon>Sordariomycetes</taxon>
        <taxon>Sordariomycetidae</taxon>
        <taxon>Sordariales</taxon>
        <taxon>Chaetomiaceae</taxon>
        <taxon>Parathielavia</taxon>
    </lineage>
</organism>
<dbReference type="PROSITE" id="PS51257">
    <property type="entry name" value="PROKAR_LIPOPROTEIN"/>
    <property type="match status" value="1"/>
</dbReference>
<keyword evidence="2" id="KW-0472">Membrane</keyword>
<feature type="compositionally biased region" description="Low complexity" evidence="1">
    <location>
        <begin position="117"/>
        <end position="134"/>
    </location>
</feature>
<keyword evidence="3" id="KW-0732">Signal</keyword>
<reference evidence="4" key="1">
    <citation type="journal article" date="2023" name="Mol. Phylogenet. Evol.">
        <title>Genome-scale phylogeny and comparative genomics of the fungal order Sordariales.</title>
        <authorList>
            <person name="Hensen N."/>
            <person name="Bonometti L."/>
            <person name="Westerberg I."/>
            <person name="Brannstrom I.O."/>
            <person name="Guillou S."/>
            <person name="Cros-Aarteil S."/>
            <person name="Calhoun S."/>
            <person name="Haridas S."/>
            <person name="Kuo A."/>
            <person name="Mondo S."/>
            <person name="Pangilinan J."/>
            <person name="Riley R."/>
            <person name="LaButti K."/>
            <person name="Andreopoulos B."/>
            <person name="Lipzen A."/>
            <person name="Chen C."/>
            <person name="Yan M."/>
            <person name="Daum C."/>
            <person name="Ng V."/>
            <person name="Clum A."/>
            <person name="Steindorff A."/>
            <person name="Ohm R.A."/>
            <person name="Martin F."/>
            <person name="Silar P."/>
            <person name="Natvig D.O."/>
            <person name="Lalanne C."/>
            <person name="Gautier V."/>
            <person name="Ament-Velasquez S.L."/>
            <person name="Kruys A."/>
            <person name="Hutchinson M.I."/>
            <person name="Powell A.J."/>
            <person name="Barry K."/>
            <person name="Miller A.N."/>
            <person name="Grigoriev I.V."/>
            <person name="Debuchy R."/>
            <person name="Gladieux P."/>
            <person name="Hiltunen Thoren M."/>
            <person name="Johannesson H."/>
        </authorList>
    </citation>
    <scope>NUCLEOTIDE SEQUENCE</scope>
    <source>
        <strain evidence="4">CBS 731.68</strain>
    </source>
</reference>
<feature type="region of interest" description="Disordered" evidence="1">
    <location>
        <begin position="105"/>
        <end position="134"/>
    </location>
</feature>
<evidence type="ECO:0000256" key="3">
    <source>
        <dbReference type="SAM" id="SignalP"/>
    </source>
</evidence>
<feature type="signal peptide" evidence="3">
    <location>
        <begin position="1"/>
        <end position="17"/>
    </location>
</feature>
<sequence>MKAILLPLAVLASCAMAQTTTGCAANYIVEACLSSENAKLNSCGREEWECLCQQWKNIITCYNNCPNDPRQHESAGQRDIFCGYASQYSSSTTKASQLATASTTAAAESTQDTEQNSATRTGSQSGTATSTGSNAANTNSAAYLALNAGGVLAAVAGVVAVVL</sequence>